<gene>
    <name evidence="2" type="ORF">METZ01_LOCUS332687</name>
</gene>
<proteinExistence type="predicted"/>
<evidence type="ECO:0000256" key="1">
    <source>
        <dbReference type="SAM" id="Coils"/>
    </source>
</evidence>
<keyword evidence="1" id="KW-0175">Coiled coil</keyword>
<organism evidence="2">
    <name type="scientific">marine metagenome</name>
    <dbReference type="NCBI Taxonomy" id="408172"/>
    <lineage>
        <taxon>unclassified sequences</taxon>
        <taxon>metagenomes</taxon>
        <taxon>ecological metagenomes</taxon>
    </lineage>
</organism>
<protein>
    <submittedName>
        <fullName evidence="2">Uncharacterized protein</fullName>
    </submittedName>
</protein>
<dbReference type="AlphaFoldDB" id="A0A382Q2K6"/>
<dbReference type="EMBL" id="UINC01111540">
    <property type="protein sequence ID" value="SVC79833.1"/>
    <property type="molecule type" value="Genomic_DNA"/>
</dbReference>
<sequence length="167" mass="19596">MLDDLIDFLEIDSEEFQKAIDKTEKIIQEDKEQKTTDKLGKNRETFNPHIELIYKSKGSGMDWEYGFRSFRKKTLEEGLDKEIQKVLNKIGFPSSSLLTNEGHRMLRNALEEIGKLIEHHYLHNFGNPSVEIEGYYFYPIFESTDYFQRSPGRVEYNCSGSIVEIKE</sequence>
<evidence type="ECO:0000313" key="2">
    <source>
        <dbReference type="EMBL" id="SVC79833.1"/>
    </source>
</evidence>
<reference evidence="2" key="1">
    <citation type="submission" date="2018-05" db="EMBL/GenBank/DDBJ databases">
        <authorList>
            <person name="Lanie J.A."/>
            <person name="Ng W.-L."/>
            <person name="Kazmierczak K.M."/>
            <person name="Andrzejewski T.M."/>
            <person name="Davidsen T.M."/>
            <person name="Wayne K.J."/>
            <person name="Tettelin H."/>
            <person name="Glass J.I."/>
            <person name="Rusch D."/>
            <person name="Podicherti R."/>
            <person name="Tsui H.-C.T."/>
            <person name="Winkler M.E."/>
        </authorList>
    </citation>
    <scope>NUCLEOTIDE SEQUENCE</scope>
</reference>
<accession>A0A382Q2K6</accession>
<name>A0A382Q2K6_9ZZZZ</name>
<feature type="coiled-coil region" evidence="1">
    <location>
        <begin position="6"/>
        <end position="33"/>
    </location>
</feature>